<sequence>RKKKLLPQLEDRDERIRALTETLESPWLLLKKFEGELEETLVYELKKFKSNRIRQLEKDRKEDHEKIGELTCKLSQYEEEQRAPMQPIKLQNTVPQGSQSNAELLLTPM</sequence>
<feature type="coiled-coil region" evidence="1">
    <location>
        <begin position="53"/>
        <end position="80"/>
    </location>
</feature>
<dbReference type="Proteomes" id="UP001328107">
    <property type="component" value="Unassembled WGS sequence"/>
</dbReference>
<feature type="compositionally biased region" description="Polar residues" evidence="2">
    <location>
        <begin position="89"/>
        <end position="102"/>
    </location>
</feature>
<accession>A0AAN5I8K4</accession>
<gene>
    <name evidence="3" type="ORF">PMAYCL1PPCAC_25664</name>
</gene>
<feature type="region of interest" description="Disordered" evidence="2">
    <location>
        <begin position="86"/>
        <end position="109"/>
    </location>
</feature>
<evidence type="ECO:0000256" key="1">
    <source>
        <dbReference type="SAM" id="Coils"/>
    </source>
</evidence>
<protein>
    <submittedName>
        <fullName evidence="3">Uncharacterized protein</fullName>
    </submittedName>
</protein>
<reference evidence="4" key="1">
    <citation type="submission" date="2022-10" db="EMBL/GenBank/DDBJ databases">
        <title>Genome assembly of Pristionchus species.</title>
        <authorList>
            <person name="Yoshida K."/>
            <person name="Sommer R.J."/>
        </authorList>
    </citation>
    <scope>NUCLEOTIDE SEQUENCE [LARGE SCALE GENOMIC DNA]</scope>
    <source>
        <strain evidence="4">RS5460</strain>
    </source>
</reference>
<proteinExistence type="predicted"/>
<dbReference type="EMBL" id="BTRK01000005">
    <property type="protein sequence ID" value="GMR55469.1"/>
    <property type="molecule type" value="Genomic_DNA"/>
</dbReference>
<evidence type="ECO:0000313" key="4">
    <source>
        <dbReference type="Proteomes" id="UP001328107"/>
    </source>
</evidence>
<dbReference type="AlphaFoldDB" id="A0AAN5I8K4"/>
<keyword evidence="4" id="KW-1185">Reference proteome</keyword>
<evidence type="ECO:0000256" key="2">
    <source>
        <dbReference type="SAM" id="MobiDB-lite"/>
    </source>
</evidence>
<keyword evidence="1" id="KW-0175">Coiled coil</keyword>
<evidence type="ECO:0000313" key="3">
    <source>
        <dbReference type="EMBL" id="GMR55469.1"/>
    </source>
</evidence>
<name>A0AAN5I8K4_9BILA</name>
<organism evidence="3 4">
    <name type="scientific">Pristionchus mayeri</name>
    <dbReference type="NCBI Taxonomy" id="1317129"/>
    <lineage>
        <taxon>Eukaryota</taxon>
        <taxon>Metazoa</taxon>
        <taxon>Ecdysozoa</taxon>
        <taxon>Nematoda</taxon>
        <taxon>Chromadorea</taxon>
        <taxon>Rhabditida</taxon>
        <taxon>Rhabditina</taxon>
        <taxon>Diplogasteromorpha</taxon>
        <taxon>Diplogasteroidea</taxon>
        <taxon>Neodiplogasteridae</taxon>
        <taxon>Pristionchus</taxon>
    </lineage>
</organism>
<feature type="non-terminal residue" evidence="3">
    <location>
        <position position="1"/>
    </location>
</feature>
<comment type="caution">
    <text evidence="3">The sequence shown here is derived from an EMBL/GenBank/DDBJ whole genome shotgun (WGS) entry which is preliminary data.</text>
</comment>